<dbReference type="Proteomes" id="UP000327157">
    <property type="component" value="Chromosome 9"/>
</dbReference>
<sequence>MQGSEPNVYVASEPHKFCEGKTNLDGSNGGQKRKRVDNNVEIDSRHANLCINNNVSSCSIICDKIPRDIPYQIDETEASSRCNPLIDNLPAAASTSNFEEGASVGTPMNSSDGAAPSNDSCDGGIEELVDEFMAPSSNGTPLPTVAQSKSIVRFSFTRLVKASG</sequence>
<protein>
    <submittedName>
        <fullName evidence="3">Poly(A) polymerase type 3-like</fullName>
    </submittedName>
</protein>
<organism evidence="3 4">
    <name type="scientific">Pyrus ussuriensis x Pyrus communis</name>
    <dbReference type="NCBI Taxonomy" id="2448454"/>
    <lineage>
        <taxon>Eukaryota</taxon>
        <taxon>Viridiplantae</taxon>
        <taxon>Streptophyta</taxon>
        <taxon>Embryophyta</taxon>
        <taxon>Tracheophyta</taxon>
        <taxon>Spermatophyta</taxon>
        <taxon>Magnoliopsida</taxon>
        <taxon>eudicotyledons</taxon>
        <taxon>Gunneridae</taxon>
        <taxon>Pentapetalae</taxon>
        <taxon>rosids</taxon>
        <taxon>fabids</taxon>
        <taxon>Rosales</taxon>
        <taxon>Rosaceae</taxon>
        <taxon>Amygdaloideae</taxon>
        <taxon>Maleae</taxon>
        <taxon>Pyrus</taxon>
    </lineage>
</organism>
<comment type="caution">
    <text evidence="3">The sequence shown here is derived from an EMBL/GenBank/DDBJ whole genome shotgun (WGS) entry which is preliminary data.</text>
</comment>
<dbReference type="EMBL" id="SMOL01000458">
    <property type="protein sequence ID" value="KAB2612648.1"/>
    <property type="molecule type" value="Genomic_DNA"/>
</dbReference>
<keyword evidence="4" id="KW-1185">Reference proteome</keyword>
<dbReference type="EMBL" id="SMOL01000178">
    <property type="protein sequence ID" value="KAB2623804.1"/>
    <property type="molecule type" value="Genomic_DNA"/>
</dbReference>
<evidence type="ECO:0000313" key="2">
    <source>
        <dbReference type="EMBL" id="KAB2612648.1"/>
    </source>
</evidence>
<dbReference type="AlphaFoldDB" id="A0A5N5HKL2"/>
<feature type="compositionally biased region" description="Polar residues" evidence="1">
    <location>
        <begin position="106"/>
        <end position="120"/>
    </location>
</feature>
<evidence type="ECO:0000313" key="4">
    <source>
        <dbReference type="Proteomes" id="UP000327157"/>
    </source>
</evidence>
<name>A0A5N5HKL2_9ROSA</name>
<reference evidence="3 4" key="2">
    <citation type="submission" date="2019-11" db="EMBL/GenBank/DDBJ databases">
        <title>A de novo genome assembly of a pear dwarfing rootstock.</title>
        <authorList>
            <person name="Wang F."/>
            <person name="Wang J."/>
            <person name="Li S."/>
            <person name="Zhang Y."/>
            <person name="Fang M."/>
            <person name="Ma L."/>
            <person name="Zhao Y."/>
            <person name="Jiang S."/>
        </authorList>
    </citation>
    <scope>NUCLEOTIDE SEQUENCE [LARGE SCALE GENOMIC DNA]</scope>
    <source>
        <strain evidence="3">S2</strain>
        <tissue evidence="3">Leaf</tissue>
    </source>
</reference>
<feature type="region of interest" description="Disordered" evidence="1">
    <location>
        <begin position="93"/>
        <end position="125"/>
    </location>
</feature>
<gene>
    <name evidence="2" type="ORF">D8674_034964</name>
    <name evidence="3" type="ORF">D8674_041641</name>
</gene>
<accession>A0A5N5HKL2</accession>
<evidence type="ECO:0000313" key="3">
    <source>
        <dbReference type="EMBL" id="KAB2623804.1"/>
    </source>
</evidence>
<evidence type="ECO:0000256" key="1">
    <source>
        <dbReference type="SAM" id="MobiDB-lite"/>
    </source>
</evidence>
<reference evidence="3 4" key="1">
    <citation type="submission" date="2019-09" db="EMBL/GenBank/DDBJ databases">
        <authorList>
            <person name="Ou C."/>
        </authorList>
    </citation>
    <scope>NUCLEOTIDE SEQUENCE [LARGE SCALE GENOMIC DNA]</scope>
    <source>
        <strain evidence="3">S2</strain>
        <tissue evidence="3">Leaf</tissue>
    </source>
</reference>
<proteinExistence type="predicted"/>